<evidence type="ECO:0000313" key="4">
    <source>
        <dbReference type="Proteomes" id="UP001235939"/>
    </source>
</evidence>
<dbReference type="SUPFAM" id="SSF48350">
    <property type="entry name" value="GTPase activation domain, GAP"/>
    <property type="match status" value="1"/>
</dbReference>
<protein>
    <submittedName>
        <fullName evidence="3">ARHGAP44</fullName>
    </submittedName>
</protein>
<dbReference type="InterPro" id="IPR000198">
    <property type="entry name" value="RhoGAP_dom"/>
</dbReference>
<dbReference type="InterPro" id="IPR047165">
    <property type="entry name" value="RHG17/44/SH3BP1-like"/>
</dbReference>
<keyword evidence="1" id="KW-0343">GTPase activation</keyword>
<evidence type="ECO:0000259" key="2">
    <source>
        <dbReference type="PROSITE" id="PS50238"/>
    </source>
</evidence>
<accession>A0ABY6LI77</accession>
<dbReference type="PANTHER" id="PTHR14130">
    <property type="entry name" value="3BP-1 RELATED RHOGAP"/>
    <property type="match status" value="1"/>
</dbReference>
<dbReference type="Proteomes" id="UP001235939">
    <property type="component" value="Chromosome 18"/>
</dbReference>
<dbReference type="Gene3D" id="1.10.555.10">
    <property type="entry name" value="Rho GTPase activation protein"/>
    <property type="match status" value="1"/>
</dbReference>
<dbReference type="EMBL" id="CP092880">
    <property type="protein sequence ID" value="UYV79981.1"/>
    <property type="molecule type" value="Genomic_DNA"/>
</dbReference>
<reference evidence="3 4" key="1">
    <citation type="submission" date="2022-01" db="EMBL/GenBank/DDBJ databases">
        <title>A chromosomal length assembly of Cordylochernes scorpioides.</title>
        <authorList>
            <person name="Zeh D."/>
            <person name="Zeh J."/>
        </authorList>
    </citation>
    <scope>NUCLEOTIDE SEQUENCE [LARGE SCALE GENOMIC DNA]</scope>
    <source>
        <strain evidence="3">IN4F17</strain>
        <tissue evidence="3">Whole Body</tissue>
    </source>
</reference>
<sequence length="130" mass="14346">MFGVSLSDHLAATGRQVALVIEACVSYLLELGVEEEGLVPYCRQSFQDEEDEGSTLPAHHNTAVTGFNKIRPNPNKLCGISGAMDAGLFHMLDDVRDPHTVAGLLKTYLRQLPEPLLTYELYDEWLAATQ</sequence>
<dbReference type="Pfam" id="PF00620">
    <property type="entry name" value="RhoGAP"/>
    <property type="match status" value="1"/>
</dbReference>
<feature type="domain" description="Rho-GAP" evidence="2">
    <location>
        <begin position="4"/>
        <end position="130"/>
    </location>
</feature>
<keyword evidence="4" id="KW-1185">Reference proteome</keyword>
<dbReference type="PROSITE" id="PS50238">
    <property type="entry name" value="RHOGAP"/>
    <property type="match status" value="1"/>
</dbReference>
<gene>
    <name evidence="3" type="ORF">LAZ67_18001268</name>
</gene>
<name>A0ABY6LI77_9ARAC</name>
<proteinExistence type="predicted"/>
<evidence type="ECO:0000256" key="1">
    <source>
        <dbReference type="ARBA" id="ARBA00022468"/>
    </source>
</evidence>
<dbReference type="InterPro" id="IPR008936">
    <property type="entry name" value="Rho_GTPase_activation_prot"/>
</dbReference>
<organism evidence="3 4">
    <name type="scientific">Cordylochernes scorpioides</name>
    <dbReference type="NCBI Taxonomy" id="51811"/>
    <lineage>
        <taxon>Eukaryota</taxon>
        <taxon>Metazoa</taxon>
        <taxon>Ecdysozoa</taxon>
        <taxon>Arthropoda</taxon>
        <taxon>Chelicerata</taxon>
        <taxon>Arachnida</taxon>
        <taxon>Pseudoscorpiones</taxon>
        <taxon>Cheliferoidea</taxon>
        <taxon>Chernetidae</taxon>
        <taxon>Cordylochernes</taxon>
    </lineage>
</organism>
<evidence type="ECO:0000313" key="3">
    <source>
        <dbReference type="EMBL" id="UYV79981.1"/>
    </source>
</evidence>
<dbReference type="PANTHER" id="PTHR14130:SF14">
    <property type="entry name" value="RHO GTPASE-ACTIVATING PROTEIN 92B"/>
    <property type="match status" value="1"/>
</dbReference>